<accession>A0ABQ9IND0</accession>
<evidence type="ECO:0000313" key="3">
    <source>
        <dbReference type="Proteomes" id="UP001159363"/>
    </source>
</evidence>
<dbReference type="EMBL" id="JARBHB010000001">
    <property type="protein sequence ID" value="KAJ8898185.1"/>
    <property type="molecule type" value="Genomic_DNA"/>
</dbReference>
<dbReference type="Proteomes" id="UP001159363">
    <property type="component" value="Chromosome 1"/>
</dbReference>
<feature type="compositionally biased region" description="Acidic residues" evidence="1">
    <location>
        <begin position="748"/>
        <end position="757"/>
    </location>
</feature>
<feature type="region of interest" description="Disordered" evidence="1">
    <location>
        <begin position="343"/>
        <end position="366"/>
    </location>
</feature>
<feature type="region of interest" description="Disordered" evidence="1">
    <location>
        <begin position="735"/>
        <end position="757"/>
    </location>
</feature>
<keyword evidence="3" id="KW-1185">Reference proteome</keyword>
<protein>
    <submittedName>
        <fullName evidence="2">Uncharacterized protein</fullName>
    </submittedName>
</protein>
<evidence type="ECO:0000313" key="2">
    <source>
        <dbReference type="EMBL" id="KAJ8898185.1"/>
    </source>
</evidence>
<gene>
    <name evidence="2" type="ORF">PR048_003545</name>
</gene>
<reference evidence="2 3" key="1">
    <citation type="submission" date="2023-02" db="EMBL/GenBank/DDBJ databases">
        <title>LHISI_Scaffold_Assembly.</title>
        <authorList>
            <person name="Stuart O.P."/>
            <person name="Cleave R."/>
            <person name="Magrath M.J.L."/>
            <person name="Mikheyev A.S."/>
        </authorList>
    </citation>
    <scope>NUCLEOTIDE SEQUENCE [LARGE SCALE GENOMIC DNA]</scope>
    <source>
        <strain evidence="2">Daus_M_001</strain>
        <tissue evidence="2">Leg muscle</tissue>
    </source>
</reference>
<name>A0ABQ9IND0_9NEOP</name>
<evidence type="ECO:0000256" key="1">
    <source>
        <dbReference type="SAM" id="MobiDB-lite"/>
    </source>
</evidence>
<proteinExistence type="predicted"/>
<sequence length="1005" mass="113054">MTGCDTLSSFSGRGKLIAWDAWTDFPEATDTFVAISEGKRLVSSSKESMFPDKSVDPIPSVSTGYSHAKVKVVFGQHLAVCTAAGVYTCRTWRHDASGAVCCVAGAKCIITTAEIKHSMTRDPRNFASSMTCRLDFLVSYALIQISTVYWLIVVVVKGGVRWYAMLAICDMCDINTTYVCDADICDTNYVRRTTIDFQCPLGAICSIDRDMVNMFRNDIEKWISHSPTVEVGKKEDPRENPPTRQARFPLAKIWEQPGRGLNPFRLRGRRAAICHSDDELLLLVEKEPITSCRKYSQPLRDVSSTLELSLLQKNNANYAGLERRRDLKTGEYGAATEWKGAVNGRSPRKTRRPVASSGTTPTCENPGEVSLRIEPGSPGWEASILSTKPPRPRGLLRRLVTLTLNCNYWLEEYFTSCHKHSQPMRDVSSTHNILEFSLLRKNNTNFAGLYSLGIDSSLNTAPGNKYPSHTQHVYDRGHGPYVIDGYPHRLFPTIASAHAIYRDLRDSRYYLRTDCTSSFWAFDQLQPLAENIAEANETTKCDHQRHAKFALLFGIRLNFTVLYLPDSASFLHWLLHRSEATPVLIQLHGIGLNNCEVFIAWCRVTQGVSDNVLSNVKLIEKGARDFFSDVDFKSAHFIVNSLYRRERGPRWGIGYTTRLPPWRTGLDSRRGHSKLITIKIFKMSVAPDVWKSATAAPRDDHVTLRPSRKARASPLRAWIGAGIFRLKISGQDTLQSTVGSRPASEKCGEEEEEEEEEAAVRSGRTCTTCAVLPRSATGLPHNCGGGGGIPSDIRISRKDFPDQLHFVILQCQIDISLLDALGVTLLRRLQANHRHGSTDDGLSHVASKKRETAVMPCGESECIPTTDKLAAREPLPASCCVSYRATFEWWMYILTRNRAQHRDNASLPWNSSPHATVWGNIFREIRHSELYESNSDVEFYKWAMKLYNFLYNGINVRLEADKNTAKINPTFEKCLNRCKPAYRPLVDSSTNFRKRAYAHLKVALQ</sequence>
<comment type="caution">
    <text evidence="2">The sequence shown here is derived from an EMBL/GenBank/DDBJ whole genome shotgun (WGS) entry which is preliminary data.</text>
</comment>
<organism evidence="2 3">
    <name type="scientific">Dryococelus australis</name>
    <dbReference type="NCBI Taxonomy" id="614101"/>
    <lineage>
        <taxon>Eukaryota</taxon>
        <taxon>Metazoa</taxon>
        <taxon>Ecdysozoa</taxon>
        <taxon>Arthropoda</taxon>
        <taxon>Hexapoda</taxon>
        <taxon>Insecta</taxon>
        <taxon>Pterygota</taxon>
        <taxon>Neoptera</taxon>
        <taxon>Polyneoptera</taxon>
        <taxon>Phasmatodea</taxon>
        <taxon>Verophasmatodea</taxon>
        <taxon>Anareolatae</taxon>
        <taxon>Phasmatidae</taxon>
        <taxon>Eurycanthinae</taxon>
        <taxon>Dryococelus</taxon>
    </lineage>
</organism>